<evidence type="ECO:0000313" key="2">
    <source>
        <dbReference type="Proteomes" id="UP000714817"/>
    </source>
</evidence>
<dbReference type="EMBL" id="JAGQNY010000001">
    <property type="protein sequence ID" value="MCA9301818.1"/>
    <property type="molecule type" value="Genomic_DNA"/>
</dbReference>
<organism evidence="1 2">
    <name type="scientific">candidate division WWE3 bacterium</name>
    <dbReference type="NCBI Taxonomy" id="2053526"/>
    <lineage>
        <taxon>Bacteria</taxon>
        <taxon>Katanobacteria</taxon>
    </lineage>
</organism>
<sequence length="189" mass="20665">MKKIILVGAVLVAVSFGLIVLSKTSQTPKNNTSVTIEEQQLGSQKYVAKRPMDGQDSFGLSVCEEVPSELVSDIIGIPIQEVSDSSTSTGTGCTYFTNKARYEHILVQVSYLSADTQKEGHKIAGRSIETDSSIPMEHFIAMQDDGNINAIYLVMTPNKFVRVDRTPNTADNEQLKELARKVAIIILGE</sequence>
<gene>
    <name evidence="1" type="ORF">KDA10_00405</name>
</gene>
<name>A0A955IVN2_UNCKA</name>
<evidence type="ECO:0000313" key="1">
    <source>
        <dbReference type="EMBL" id="MCA9301818.1"/>
    </source>
</evidence>
<reference evidence="1" key="1">
    <citation type="submission" date="2020-04" db="EMBL/GenBank/DDBJ databases">
        <authorList>
            <person name="Zhang T."/>
        </authorList>
    </citation>
    <scope>NUCLEOTIDE SEQUENCE</scope>
    <source>
        <strain evidence="1">HKST-UBA80</strain>
    </source>
</reference>
<protein>
    <submittedName>
        <fullName evidence="1">Uncharacterized protein</fullName>
    </submittedName>
</protein>
<proteinExistence type="predicted"/>
<dbReference type="AlphaFoldDB" id="A0A955IVN2"/>
<accession>A0A955IVN2</accession>
<reference evidence="1" key="2">
    <citation type="journal article" date="2021" name="Microbiome">
        <title>Successional dynamics and alternative stable states in a saline activated sludge microbial community over 9 years.</title>
        <authorList>
            <person name="Wang Y."/>
            <person name="Ye J."/>
            <person name="Ju F."/>
            <person name="Liu L."/>
            <person name="Boyd J.A."/>
            <person name="Deng Y."/>
            <person name="Parks D.H."/>
            <person name="Jiang X."/>
            <person name="Yin X."/>
            <person name="Woodcroft B.J."/>
            <person name="Tyson G.W."/>
            <person name="Hugenholtz P."/>
            <person name="Polz M.F."/>
            <person name="Zhang T."/>
        </authorList>
    </citation>
    <scope>NUCLEOTIDE SEQUENCE</scope>
    <source>
        <strain evidence="1">HKST-UBA80</strain>
    </source>
</reference>
<dbReference type="Proteomes" id="UP000714817">
    <property type="component" value="Unassembled WGS sequence"/>
</dbReference>
<comment type="caution">
    <text evidence="1">The sequence shown here is derived from an EMBL/GenBank/DDBJ whole genome shotgun (WGS) entry which is preliminary data.</text>
</comment>